<proteinExistence type="predicted"/>
<gene>
    <name evidence="2" type="ORF">ACFFNY_12465</name>
</gene>
<organism evidence="2 3">
    <name type="scientific">Paenibacillus hodogayensis</name>
    <dbReference type="NCBI Taxonomy" id="279208"/>
    <lineage>
        <taxon>Bacteria</taxon>
        <taxon>Bacillati</taxon>
        <taxon>Bacillota</taxon>
        <taxon>Bacilli</taxon>
        <taxon>Bacillales</taxon>
        <taxon>Paenibacillaceae</taxon>
        <taxon>Paenibacillus</taxon>
    </lineage>
</organism>
<accession>A0ABV5VVN8</accession>
<dbReference type="GO" id="GO:0004527">
    <property type="term" value="F:exonuclease activity"/>
    <property type="evidence" value="ECO:0007669"/>
    <property type="project" value="UniProtKB-KW"/>
</dbReference>
<reference evidence="2 3" key="1">
    <citation type="submission" date="2024-09" db="EMBL/GenBank/DDBJ databases">
        <authorList>
            <person name="Sun Q."/>
            <person name="Mori K."/>
        </authorList>
    </citation>
    <scope>NUCLEOTIDE SEQUENCE [LARGE SCALE GENOMIC DNA]</scope>
    <source>
        <strain evidence="2 3">JCM 12520</strain>
    </source>
</reference>
<dbReference type="Gene3D" id="3.30.420.10">
    <property type="entry name" value="Ribonuclease H-like superfamily/Ribonuclease H"/>
    <property type="match status" value="1"/>
</dbReference>
<keyword evidence="2" id="KW-0378">Hydrolase</keyword>
<keyword evidence="3" id="KW-1185">Reference proteome</keyword>
<dbReference type="EMBL" id="JBHMAG010000009">
    <property type="protein sequence ID" value="MFB9752371.1"/>
    <property type="molecule type" value="Genomic_DNA"/>
</dbReference>
<keyword evidence="2" id="KW-0269">Exonuclease</keyword>
<evidence type="ECO:0000259" key="1">
    <source>
        <dbReference type="SMART" id="SM00479"/>
    </source>
</evidence>
<evidence type="ECO:0000313" key="3">
    <source>
        <dbReference type="Proteomes" id="UP001589619"/>
    </source>
</evidence>
<dbReference type="PANTHER" id="PTHR30231">
    <property type="entry name" value="DNA POLYMERASE III SUBUNIT EPSILON"/>
    <property type="match status" value="1"/>
</dbReference>
<dbReference type="InterPro" id="IPR012337">
    <property type="entry name" value="RNaseH-like_sf"/>
</dbReference>
<dbReference type="SUPFAM" id="SSF53098">
    <property type="entry name" value="Ribonuclease H-like"/>
    <property type="match status" value="1"/>
</dbReference>
<dbReference type="Pfam" id="PF00929">
    <property type="entry name" value="RNase_T"/>
    <property type="match status" value="1"/>
</dbReference>
<evidence type="ECO:0000313" key="2">
    <source>
        <dbReference type="EMBL" id="MFB9752371.1"/>
    </source>
</evidence>
<sequence>MEISFLSKEEYTIQGVYVENLHNRPYCIFDLEGTGIHVETEYITQIAAILFQNGQIIGKFDSLVKSPKLIPDAIEKLTGITNEEMLHAPAFPEVYKQFLDFCGEAVLVTQAGYEYDLPMLDKHCRIHGLQLFPNTVIDTKALFANVHREWNDIFSTDYLINYYKIGDNDVPRHNALGDCILISRIFQNILQDYSNKDMKSFELEKGLTIKRFVMPKSDLDEDNGGSHDS</sequence>
<dbReference type="InterPro" id="IPR036397">
    <property type="entry name" value="RNaseH_sf"/>
</dbReference>
<protein>
    <submittedName>
        <fullName evidence="2">3'-5' exonuclease</fullName>
    </submittedName>
</protein>
<keyword evidence="2" id="KW-0540">Nuclease</keyword>
<comment type="caution">
    <text evidence="2">The sequence shown here is derived from an EMBL/GenBank/DDBJ whole genome shotgun (WGS) entry which is preliminary data.</text>
</comment>
<dbReference type="PANTHER" id="PTHR30231:SF41">
    <property type="entry name" value="DNA POLYMERASE III SUBUNIT EPSILON"/>
    <property type="match status" value="1"/>
</dbReference>
<dbReference type="InterPro" id="IPR013520">
    <property type="entry name" value="Ribonucl_H"/>
</dbReference>
<feature type="domain" description="Exonuclease" evidence="1">
    <location>
        <begin position="25"/>
        <end position="195"/>
    </location>
</feature>
<dbReference type="Proteomes" id="UP001589619">
    <property type="component" value="Unassembled WGS sequence"/>
</dbReference>
<dbReference type="CDD" id="cd06127">
    <property type="entry name" value="DEDDh"/>
    <property type="match status" value="1"/>
</dbReference>
<dbReference type="RefSeq" id="WP_344911409.1">
    <property type="nucleotide sequence ID" value="NZ_BAAAYO010000010.1"/>
</dbReference>
<name>A0ABV5VVN8_9BACL</name>
<dbReference type="SMART" id="SM00479">
    <property type="entry name" value="EXOIII"/>
    <property type="match status" value="1"/>
</dbReference>